<keyword evidence="3" id="KW-1185">Reference proteome</keyword>
<evidence type="ECO:0000313" key="3">
    <source>
        <dbReference type="Proteomes" id="UP000243589"/>
    </source>
</evidence>
<proteinExistence type="predicted"/>
<evidence type="ECO:0000313" key="2">
    <source>
        <dbReference type="EMBL" id="KXZ57708.1"/>
    </source>
</evidence>
<organism evidence="2 3">
    <name type="scientific">Brevibacterium ravenspurgense</name>
    <dbReference type="NCBI Taxonomy" id="479117"/>
    <lineage>
        <taxon>Bacteria</taxon>
        <taxon>Bacillati</taxon>
        <taxon>Actinomycetota</taxon>
        <taxon>Actinomycetes</taxon>
        <taxon>Micrococcales</taxon>
        <taxon>Brevibacteriaceae</taxon>
        <taxon>Brevibacterium</taxon>
    </lineage>
</organism>
<feature type="compositionally biased region" description="Acidic residues" evidence="1">
    <location>
        <begin position="370"/>
        <end position="379"/>
    </location>
</feature>
<evidence type="ECO:0000256" key="1">
    <source>
        <dbReference type="SAM" id="MobiDB-lite"/>
    </source>
</evidence>
<sequence>MPETHDTSDSPRMESAEPTHRGSRKPILTIIAVAAALLIAAVGIRACEDDAAPSQEQQTEADFLKPEQTARVVKALQDEGADVYQLIITKKHATAQVFEEDGKLTSLMFSETGEPEKKPGGSAPADAARVPAADISADAFTAAADKTLNVIDQADRIRALSIEQDYGHFNGRDAGPSATLRVATSGKGFGEGSGTVVWSLDAERILGVPSADGAEPKIAQTDEAEKLLNTMPAVQAMAEESGTQLVTALEYYEVKEVFSVEFAGNETSAVVLTQDDQMVQLDFATGAPTASSYTHSGLKPLGDWKKLADIEPSSRLMEAVEDLEIPTASAGAPKGAGAALFNADKRTPAPEAEPSSEAEGTEEASSTSEAAEEAADEGASEAAGQPDGDESEGAGAEQTPGASESADPSEEPTEQQTADPVDMTELPLLLVRHVEEHGDVVFVDSKAGNAERPSKWALTDGKPLDEDLQKAYWTRVSQ</sequence>
<comment type="caution">
    <text evidence="2">The sequence shown here is derived from an EMBL/GenBank/DDBJ whole genome shotgun (WGS) entry which is preliminary data.</text>
</comment>
<feature type="compositionally biased region" description="Basic and acidic residues" evidence="1">
    <location>
        <begin position="1"/>
        <end position="20"/>
    </location>
</feature>
<accession>A0A150H754</accession>
<dbReference type="EMBL" id="LQQC01000011">
    <property type="protein sequence ID" value="KXZ57708.1"/>
    <property type="molecule type" value="Genomic_DNA"/>
</dbReference>
<dbReference type="Proteomes" id="UP000243589">
    <property type="component" value="Unassembled WGS sequence"/>
</dbReference>
<feature type="region of interest" description="Disordered" evidence="1">
    <location>
        <begin position="346"/>
        <end position="426"/>
    </location>
</feature>
<gene>
    <name evidence="2" type="ORF">Bravens_01733</name>
</gene>
<feature type="region of interest" description="Disordered" evidence="1">
    <location>
        <begin position="1"/>
        <end position="22"/>
    </location>
</feature>
<reference evidence="2 3" key="1">
    <citation type="submission" date="2016-01" db="EMBL/GenBank/DDBJ databases">
        <title>Use of Whole Genome Sequencing to ascertain that Brevibacterium massiliense (Roux, Raoult 2009) is a later heterotypic synonym of Brevibacterium ravenspurgense (Mages 2008).</title>
        <authorList>
            <person name="Bernier A.-M."/>
            <person name="Burdz T."/>
            <person name="Huynh C."/>
            <person name="Pachecho A.L."/>
            <person name="Wiebe D."/>
            <person name="Bonner C."/>
            <person name="Bernard K."/>
        </authorList>
    </citation>
    <scope>NUCLEOTIDE SEQUENCE [LARGE SCALE GENOMIC DNA]</scope>
    <source>
        <strain evidence="2 3">CCUG56047</strain>
    </source>
</reference>
<name>A0A150H754_9MICO</name>
<protein>
    <submittedName>
        <fullName evidence="2">Uncharacterized protein</fullName>
    </submittedName>
</protein>
<dbReference type="AlphaFoldDB" id="A0A150H754"/>
<dbReference type="PATRIC" id="fig|479117.4.peg.1717"/>